<dbReference type="AlphaFoldDB" id="A0ABD3QJP0"/>
<organism evidence="5 6">
    <name type="scientific">Cyclotella cryptica</name>
    <dbReference type="NCBI Taxonomy" id="29204"/>
    <lineage>
        <taxon>Eukaryota</taxon>
        <taxon>Sar</taxon>
        <taxon>Stramenopiles</taxon>
        <taxon>Ochrophyta</taxon>
        <taxon>Bacillariophyta</taxon>
        <taxon>Coscinodiscophyceae</taxon>
        <taxon>Thalassiosirophycidae</taxon>
        <taxon>Stephanodiscales</taxon>
        <taxon>Stephanodiscaceae</taxon>
        <taxon>Cyclotella</taxon>
    </lineage>
</organism>
<reference evidence="5 6" key="1">
    <citation type="journal article" date="2020" name="G3 (Bethesda)">
        <title>Improved Reference Genome for Cyclotella cryptica CCMP332, a Model for Cell Wall Morphogenesis, Salinity Adaptation, and Lipid Production in Diatoms (Bacillariophyta).</title>
        <authorList>
            <person name="Roberts W.R."/>
            <person name="Downey K.M."/>
            <person name="Ruck E.C."/>
            <person name="Traller J.C."/>
            <person name="Alverson A.J."/>
        </authorList>
    </citation>
    <scope>NUCLEOTIDE SEQUENCE [LARGE SCALE GENOMIC DNA]</scope>
    <source>
        <strain evidence="5 6">CCMP332</strain>
    </source>
</reference>
<protein>
    <recommendedName>
        <fullName evidence="3">COX assembly mitochondrial protein</fullName>
    </recommendedName>
</protein>
<dbReference type="GO" id="GO:0005739">
    <property type="term" value="C:mitochondrion"/>
    <property type="evidence" value="ECO:0007669"/>
    <property type="project" value="UniProtKB-SubCell"/>
</dbReference>
<gene>
    <name evidence="5" type="ORF">HJC23_006125</name>
</gene>
<comment type="caution">
    <text evidence="5">The sequence shown here is derived from an EMBL/GenBank/DDBJ whole genome shotgun (WGS) entry which is preliminary data.</text>
</comment>
<evidence type="ECO:0000256" key="2">
    <source>
        <dbReference type="ARBA" id="ARBA00023157"/>
    </source>
</evidence>
<keyword evidence="3" id="KW-0496">Mitochondrion</keyword>
<proteinExistence type="inferred from homology"/>
<evidence type="ECO:0000256" key="1">
    <source>
        <dbReference type="ARBA" id="ARBA00007347"/>
    </source>
</evidence>
<evidence type="ECO:0000313" key="6">
    <source>
        <dbReference type="Proteomes" id="UP001516023"/>
    </source>
</evidence>
<comment type="subcellular location">
    <subcellularLocation>
        <location evidence="3">Mitochondrion</location>
    </subcellularLocation>
</comment>
<comment type="similarity">
    <text evidence="1 3">Belongs to the CMC family.</text>
</comment>
<feature type="region of interest" description="Disordered" evidence="4">
    <location>
        <begin position="1"/>
        <end position="29"/>
    </location>
</feature>
<accession>A0ABD3QJP0</accession>
<feature type="compositionally biased region" description="Polar residues" evidence="4">
    <location>
        <begin position="1"/>
        <end position="17"/>
    </location>
</feature>
<keyword evidence="6" id="KW-1185">Reference proteome</keyword>
<evidence type="ECO:0000313" key="5">
    <source>
        <dbReference type="EMBL" id="KAL3800663.1"/>
    </source>
</evidence>
<evidence type="ECO:0000256" key="4">
    <source>
        <dbReference type="SAM" id="MobiDB-lite"/>
    </source>
</evidence>
<dbReference type="Proteomes" id="UP001516023">
    <property type="component" value="Unassembled WGS sequence"/>
</dbReference>
<dbReference type="PROSITE" id="PS51808">
    <property type="entry name" value="CHCH"/>
    <property type="match status" value="1"/>
</dbReference>
<feature type="compositionally biased region" description="Basic and acidic residues" evidence="4">
    <location>
        <begin position="20"/>
        <end position="29"/>
    </location>
</feature>
<dbReference type="EMBL" id="JABMIG020000031">
    <property type="protein sequence ID" value="KAL3800663.1"/>
    <property type="molecule type" value="Genomic_DNA"/>
</dbReference>
<evidence type="ECO:0000256" key="3">
    <source>
        <dbReference type="RuleBase" id="RU364104"/>
    </source>
</evidence>
<dbReference type="Pfam" id="PF08583">
    <property type="entry name" value="Cmc1"/>
    <property type="match status" value="1"/>
</dbReference>
<sequence>MSAQPQSNEATTPNRSDAGQIKDEGRESRLSFRRFAEHKMKREFKEAAIKKCDEHLKEFGQCAQDNGLLVVFRCRELNRRINDCMREHNSEEKFQAYLKENQEELERRTIRSKD</sequence>
<keyword evidence="2" id="KW-1015">Disulfide bond</keyword>
<dbReference type="InterPro" id="IPR013892">
    <property type="entry name" value="Cyt_c_biogenesis_Cmc1-like"/>
</dbReference>
<name>A0ABD3QJP0_9STRA</name>